<protein>
    <submittedName>
        <fullName evidence="2">Uncharacterized protein</fullName>
    </submittedName>
</protein>
<accession>A0AAE0N1P1</accession>
<evidence type="ECO:0000256" key="1">
    <source>
        <dbReference type="SAM" id="MobiDB-lite"/>
    </source>
</evidence>
<reference evidence="2" key="1">
    <citation type="journal article" date="2023" name="Mol. Phylogenet. Evol.">
        <title>Genome-scale phylogeny and comparative genomics of the fungal order Sordariales.</title>
        <authorList>
            <person name="Hensen N."/>
            <person name="Bonometti L."/>
            <person name="Westerberg I."/>
            <person name="Brannstrom I.O."/>
            <person name="Guillou S."/>
            <person name="Cros-Aarteil S."/>
            <person name="Calhoun S."/>
            <person name="Haridas S."/>
            <person name="Kuo A."/>
            <person name="Mondo S."/>
            <person name="Pangilinan J."/>
            <person name="Riley R."/>
            <person name="LaButti K."/>
            <person name="Andreopoulos B."/>
            <person name="Lipzen A."/>
            <person name="Chen C."/>
            <person name="Yan M."/>
            <person name="Daum C."/>
            <person name="Ng V."/>
            <person name="Clum A."/>
            <person name="Steindorff A."/>
            <person name="Ohm R.A."/>
            <person name="Martin F."/>
            <person name="Silar P."/>
            <person name="Natvig D.O."/>
            <person name="Lalanne C."/>
            <person name="Gautier V."/>
            <person name="Ament-Velasquez S.L."/>
            <person name="Kruys A."/>
            <person name="Hutchinson M.I."/>
            <person name="Powell A.J."/>
            <person name="Barry K."/>
            <person name="Miller A.N."/>
            <person name="Grigoriev I.V."/>
            <person name="Debuchy R."/>
            <person name="Gladieux P."/>
            <person name="Hiltunen Thoren M."/>
            <person name="Johannesson H."/>
        </authorList>
    </citation>
    <scope>NUCLEOTIDE SEQUENCE</scope>
    <source>
        <strain evidence="2">CBS 958.72</strain>
    </source>
</reference>
<proteinExistence type="predicted"/>
<feature type="region of interest" description="Disordered" evidence="1">
    <location>
        <begin position="19"/>
        <end position="41"/>
    </location>
</feature>
<feature type="compositionally biased region" description="Basic and acidic residues" evidence="1">
    <location>
        <begin position="28"/>
        <end position="41"/>
    </location>
</feature>
<evidence type="ECO:0000313" key="3">
    <source>
        <dbReference type="Proteomes" id="UP001287356"/>
    </source>
</evidence>
<dbReference type="AlphaFoldDB" id="A0AAE0N1P1"/>
<sequence length="254" mass="28406">MGESYYCYINRRAWPSLRREPRKQHRTRPIECRPDTGERSQVPDRHFWRRKAGLSSWEYPPAVDVSKSSQVSASTWFFLPGHHHHHHHHHQTDSSPLLLLRCGRIDCGGRVCTSLSDLWLLPFPLLGRRRTCPPPLPSPSCAPWLLLGRFGCTAHHGRGEQSGQMVGDTPGGMAQQREWRMAPLRPPRVSSGLVNTLALALTDSRPSTIPYLWPLSAPHLHTPLLASPASFPLADGRPSAPGEGLSFLANARAR</sequence>
<comment type="caution">
    <text evidence="2">The sequence shown here is derived from an EMBL/GenBank/DDBJ whole genome shotgun (WGS) entry which is preliminary data.</text>
</comment>
<gene>
    <name evidence="2" type="ORF">B0T24DRAFT_370113</name>
</gene>
<dbReference type="Proteomes" id="UP001287356">
    <property type="component" value="Unassembled WGS sequence"/>
</dbReference>
<name>A0AAE0N1P1_9PEZI</name>
<organism evidence="2 3">
    <name type="scientific">Lasiosphaeria ovina</name>
    <dbReference type="NCBI Taxonomy" id="92902"/>
    <lineage>
        <taxon>Eukaryota</taxon>
        <taxon>Fungi</taxon>
        <taxon>Dikarya</taxon>
        <taxon>Ascomycota</taxon>
        <taxon>Pezizomycotina</taxon>
        <taxon>Sordariomycetes</taxon>
        <taxon>Sordariomycetidae</taxon>
        <taxon>Sordariales</taxon>
        <taxon>Lasiosphaeriaceae</taxon>
        <taxon>Lasiosphaeria</taxon>
    </lineage>
</organism>
<reference evidence="2" key="2">
    <citation type="submission" date="2023-06" db="EMBL/GenBank/DDBJ databases">
        <authorList>
            <consortium name="Lawrence Berkeley National Laboratory"/>
            <person name="Haridas S."/>
            <person name="Hensen N."/>
            <person name="Bonometti L."/>
            <person name="Westerberg I."/>
            <person name="Brannstrom I.O."/>
            <person name="Guillou S."/>
            <person name="Cros-Aarteil S."/>
            <person name="Calhoun S."/>
            <person name="Kuo A."/>
            <person name="Mondo S."/>
            <person name="Pangilinan J."/>
            <person name="Riley R."/>
            <person name="Labutti K."/>
            <person name="Andreopoulos B."/>
            <person name="Lipzen A."/>
            <person name="Chen C."/>
            <person name="Yanf M."/>
            <person name="Daum C."/>
            <person name="Ng V."/>
            <person name="Clum A."/>
            <person name="Steindorff A."/>
            <person name="Ohm R."/>
            <person name="Martin F."/>
            <person name="Silar P."/>
            <person name="Natvig D."/>
            <person name="Lalanne C."/>
            <person name="Gautier V."/>
            <person name="Ament-Velasquez S.L."/>
            <person name="Kruys A."/>
            <person name="Hutchinson M.I."/>
            <person name="Powell A.J."/>
            <person name="Barry K."/>
            <person name="Miller A.N."/>
            <person name="Grigoriev I.V."/>
            <person name="Debuchy R."/>
            <person name="Gladieux P."/>
            <person name="Thoren M.H."/>
            <person name="Johannesson H."/>
        </authorList>
    </citation>
    <scope>NUCLEOTIDE SEQUENCE</scope>
    <source>
        <strain evidence="2">CBS 958.72</strain>
    </source>
</reference>
<dbReference type="EMBL" id="JAULSN010000007">
    <property type="protein sequence ID" value="KAK3366868.1"/>
    <property type="molecule type" value="Genomic_DNA"/>
</dbReference>
<keyword evidence="3" id="KW-1185">Reference proteome</keyword>
<evidence type="ECO:0000313" key="2">
    <source>
        <dbReference type="EMBL" id="KAK3366868.1"/>
    </source>
</evidence>